<dbReference type="OrthoDB" id="551749at2759"/>
<feature type="region of interest" description="Disordered" evidence="1">
    <location>
        <begin position="227"/>
        <end position="252"/>
    </location>
</feature>
<dbReference type="PANTHER" id="PTHR37171">
    <property type="entry name" value="SERINE/THREONINE-PROTEIN KINASE YRZF-RELATED"/>
    <property type="match status" value="1"/>
</dbReference>
<organism evidence="2 3">
    <name type="scientific">Gonium pectorale</name>
    <name type="common">Green alga</name>
    <dbReference type="NCBI Taxonomy" id="33097"/>
    <lineage>
        <taxon>Eukaryota</taxon>
        <taxon>Viridiplantae</taxon>
        <taxon>Chlorophyta</taxon>
        <taxon>core chlorophytes</taxon>
        <taxon>Chlorophyceae</taxon>
        <taxon>CS clade</taxon>
        <taxon>Chlamydomonadales</taxon>
        <taxon>Volvocaceae</taxon>
        <taxon>Gonium</taxon>
    </lineage>
</organism>
<comment type="caution">
    <text evidence="2">The sequence shown here is derived from an EMBL/GenBank/DDBJ whole genome shotgun (WGS) entry which is preliminary data.</text>
</comment>
<evidence type="ECO:0008006" key="4">
    <source>
        <dbReference type="Google" id="ProtNLM"/>
    </source>
</evidence>
<accession>A0A150GTV2</accession>
<feature type="compositionally biased region" description="Low complexity" evidence="1">
    <location>
        <begin position="21"/>
        <end position="39"/>
    </location>
</feature>
<dbReference type="Proteomes" id="UP000075714">
    <property type="component" value="Unassembled WGS sequence"/>
</dbReference>
<evidence type="ECO:0000256" key="1">
    <source>
        <dbReference type="SAM" id="MobiDB-lite"/>
    </source>
</evidence>
<feature type="compositionally biased region" description="Gly residues" evidence="1">
    <location>
        <begin position="231"/>
        <end position="240"/>
    </location>
</feature>
<gene>
    <name evidence="2" type="ORF">GPECTOR_7g1054</name>
</gene>
<dbReference type="AlphaFoldDB" id="A0A150GTV2"/>
<sequence>MLRDALAAQELIGTRADEQPADQPALQQAAKPAAASAAADDGDSWDEKVAVVMRVRLGPAGQEAPQTALAGSGAKAEEELEEVEAVSSVQEGASVAVLVGDVETIATLTDCESAPADLLAAYHDAGHWCHAEAQGAIGQAYTYMRLWGVCHGFISCWNATWLLYAPPDRCTHLYLSRPFLAAAASTVAEPRATMLGAMAWQQHRALRFACEGRRIAAWPGTVGEPAAAAGGSAGASGGGGGDRDRAADGAGDGASAFGAAGVASGEARASGPGRTPAASAGEPGRAASPCAALHRDAAAGDAPGPAAAAAAPEAGAAPQRHPPAAATARLRFTDAVGDTTVFRGTCDGAPALIKVFTLAAHAGYRREAEAYRVLAPLQGAAVPKVLAHGQLPFGLRYIALERVQSGQRLRDCKRPFPRAVAKAALQVLRKAQAACPGFVHGDLQLDNILLVPGVAATAQAAEGAADALGSGGGGPCCVLLDLARSRIHGNPQPQRQKEERARLRQLLVVEEE</sequence>
<keyword evidence="3" id="KW-1185">Reference proteome</keyword>
<dbReference type="PANTHER" id="PTHR37171:SF1">
    <property type="entry name" value="SERINE_THREONINE-PROTEIN KINASE YRZF-RELATED"/>
    <property type="match status" value="1"/>
</dbReference>
<proteinExistence type="predicted"/>
<evidence type="ECO:0000313" key="2">
    <source>
        <dbReference type="EMBL" id="KXZ53162.1"/>
    </source>
</evidence>
<name>A0A150GTV2_GONPE</name>
<feature type="compositionally biased region" description="Low complexity" evidence="1">
    <location>
        <begin position="299"/>
        <end position="318"/>
    </location>
</feature>
<feature type="region of interest" description="Disordered" evidence="1">
    <location>
        <begin position="265"/>
        <end position="323"/>
    </location>
</feature>
<dbReference type="EMBL" id="LSYV01000008">
    <property type="protein sequence ID" value="KXZ53162.1"/>
    <property type="molecule type" value="Genomic_DNA"/>
</dbReference>
<dbReference type="InterPro" id="IPR052396">
    <property type="entry name" value="Meiotic_Drive_Suppr_Kinase"/>
</dbReference>
<protein>
    <recommendedName>
        <fullName evidence="4">Protein kinase domain-containing protein</fullName>
    </recommendedName>
</protein>
<dbReference type="InterPro" id="IPR011009">
    <property type="entry name" value="Kinase-like_dom_sf"/>
</dbReference>
<feature type="region of interest" description="Disordered" evidence="1">
    <location>
        <begin position="11"/>
        <end position="43"/>
    </location>
</feature>
<dbReference type="SUPFAM" id="SSF56112">
    <property type="entry name" value="Protein kinase-like (PK-like)"/>
    <property type="match status" value="1"/>
</dbReference>
<reference evidence="3" key="1">
    <citation type="journal article" date="2016" name="Nat. Commun.">
        <title>The Gonium pectorale genome demonstrates co-option of cell cycle regulation during the evolution of multicellularity.</title>
        <authorList>
            <person name="Hanschen E.R."/>
            <person name="Marriage T.N."/>
            <person name="Ferris P.J."/>
            <person name="Hamaji T."/>
            <person name="Toyoda A."/>
            <person name="Fujiyama A."/>
            <person name="Neme R."/>
            <person name="Noguchi H."/>
            <person name="Minakuchi Y."/>
            <person name="Suzuki M."/>
            <person name="Kawai-Toyooka H."/>
            <person name="Smith D.R."/>
            <person name="Sparks H."/>
            <person name="Anderson J."/>
            <person name="Bakaric R."/>
            <person name="Luria V."/>
            <person name="Karger A."/>
            <person name="Kirschner M.W."/>
            <person name="Durand P.M."/>
            <person name="Michod R.E."/>
            <person name="Nozaki H."/>
            <person name="Olson B.J."/>
        </authorList>
    </citation>
    <scope>NUCLEOTIDE SEQUENCE [LARGE SCALE GENOMIC DNA]</scope>
    <source>
        <strain evidence="3">NIES-2863</strain>
    </source>
</reference>
<evidence type="ECO:0000313" key="3">
    <source>
        <dbReference type="Proteomes" id="UP000075714"/>
    </source>
</evidence>